<dbReference type="OrthoDB" id="5825140at2759"/>
<organism evidence="2">
    <name type="scientific">Caenorhabditis remanei</name>
    <name type="common">Caenorhabditis vulgaris</name>
    <dbReference type="NCBI Taxonomy" id="31234"/>
    <lineage>
        <taxon>Eukaryota</taxon>
        <taxon>Metazoa</taxon>
        <taxon>Ecdysozoa</taxon>
        <taxon>Nematoda</taxon>
        <taxon>Chromadorea</taxon>
        <taxon>Rhabditida</taxon>
        <taxon>Rhabditina</taxon>
        <taxon>Rhabditomorpha</taxon>
        <taxon>Rhabditoidea</taxon>
        <taxon>Rhabditidae</taxon>
        <taxon>Peloderinae</taxon>
        <taxon>Caenorhabditis</taxon>
    </lineage>
</organism>
<keyword evidence="2" id="KW-1185">Reference proteome</keyword>
<gene>
    <name evidence="1" type="ORF">CRE_26248</name>
</gene>
<dbReference type="CTD" id="9815474"/>
<evidence type="ECO:0000313" key="2">
    <source>
        <dbReference type="Proteomes" id="UP000008281"/>
    </source>
</evidence>
<dbReference type="HOGENOM" id="CLU_625908_0_0_1"/>
<dbReference type="KEGG" id="crq:GCK72_006304"/>
<dbReference type="Gene3D" id="3.15.10.10">
    <property type="entry name" value="Bactericidal permeability-increasing protein, domain 1"/>
    <property type="match status" value="1"/>
</dbReference>
<dbReference type="STRING" id="31234.E3LQZ5"/>
<dbReference type="OMA" id="HVAYHIH"/>
<sequence length="438" mass="50210">MLKLLLPLLIYPNLSAGQNLIIDVRVSMLPSIQLLVVQVSQNAIQEYVSSMSSHFLNTFQKSKLPPMEASRFICGVVLEETEITKFKFSNFSSELAGPFKDYYLNITDLSITISGKYIRNFLFFKFHDSFSVNMTFKRASLGALVPSFANGLPFIHGIINCDFAGLIIENPITDGWFVTSLIYDAVEENIKEIVCHKMVESLDKKIRNDIHELQVDFPIFFNSSEMSYRMFKKAPYISPSKQIRYFLEGEIELPISEPAVFLPNEVVEDSIQRHVAYHIHEKLLAEMLDGICEKGLFDSNFTSLPTMKPVSYLCLGTSVIIQGLSNTITIIIHITSLETYTDDQEKTQLRSFMVTPLHNSEHELFIRLKSQIANRWLDNTFTEQLFNHLSKVLSDNFRLPLPFIHNSSISDVIFLANADYFTILSNFDFHQDDTQFRL</sequence>
<accession>E3LQZ5</accession>
<dbReference type="GO" id="GO:0008289">
    <property type="term" value="F:lipid binding"/>
    <property type="evidence" value="ECO:0007669"/>
    <property type="project" value="InterPro"/>
</dbReference>
<protein>
    <submittedName>
        <fullName evidence="1">Uncharacterized protein</fullName>
    </submittedName>
</protein>
<name>E3LQZ5_CAERE</name>
<dbReference type="RefSeq" id="XP_003113676.2">
    <property type="nucleotide sequence ID" value="XM_003113628.2"/>
</dbReference>
<dbReference type="AlphaFoldDB" id="E3LQZ5"/>
<evidence type="ECO:0000313" key="1">
    <source>
        <dbReference type="EMBL" id="EFP07588.1"/>
    </source>
</evidence>
<dbReference type="FunCoup" id="E3LQZ5">
    <property type="interactions" value="514"/>
</dbReference>
<dbReference type="InterPro" id="IPR017943">
    <property type="entry name" value="Bactericidal_perm-incr_a/b_dom"/>
</dbReference>
<proteinExistence type="predicted"/>
<dbReference type="EMBL" id="DS268413">
    <property type="protein sequence ID" value="EFP07588.1"/>
    <property type="molecule type" value="Genomic_DNA"/>
</dbReference>
<reference evidence="1" key="1">
    <citation type="submission" date="2007-07" db="EMBL/GenBank/DDBJ databases">
        <title>PCAP assembly of the Caenorhabditis remanei genome.</title>
        <authorList>
            <consortium name="The Caenorhabditis remanei Sequencing Consortium"/>
            <person name="Wilson R.K."/>
        </authorList>
    </citation>
    <scope>NUCLEOTIDE SEQUENCE [LARGE SCALE GENOMIC DNA]</scope>
    <source>
        <strain evidence="1">PB4641</strain>
    </source>
</reference>
<dbReference type="SUPFAM" id="SSF55394">
    <property type="entry name" value="Bactericidal permeability-increasing protein, BPI"/>
    <property type="match status" value="1"/>
</dbReference>
<dbReference type="Proteomes" id="UP000008281">
    <property type="component" value="Unassembled WGS sequence"/>
</dbReference>
<dbReference type="GeneID" id="9815474"/>